<sequence>MLKHEDTFRHQVRELHRLYDVQKNLMNSLSSETRQHIDTLGVTSGFDLSRPIEQDLSCGDTTCIHEGHMYSSDVELTLSIGPSTSKRRSQNRKTDNKASAKTSLGNSSTLYNQETRDHIGFFRI</sequence>
<dbReference type="Proteomes" id="UP001229421">
    <property type="component" value="Unassembled WGS sequence"/>
</dbReference>
<dbReference type="PANTHER" id="PTHR33167">
    <property type="entry name" value="TRANSCRIPTION FACTOR, PUTATIVE (DUF863)-RELATED"/>
    <property type="match status" value="1"/>
</dbReference>
<proteinExistence type="predicted"/>
<dbReference type="AlphaFoldDB" id="A0AAD8NQL9"/>
<evidence type="ECO:0000313" key="3">
    <source>
        <dbReference type="Proteomes" id="UP001229421"/>
    </source>
</evidence>
<keyword evidence="3" id="KW-1185">Reference proteome</keyword>
<name>A0AAD8NQL9_TARER</name>
<feature type="region of interest" description="Disordered" evidence="1">
    <location>
        <begin position="81"/>
        <end position="109"/>
    </location>
</feature>
<evidence type="ECO:0000256" key="1">
    <source>
        <dbReference type="SAM" id="MobiDB-lite"/>
    </source>
</evidence>
<evidence type="ECO:0000313" key="2">
    <source>
        <dbReference type="EMBL" id="KAK1417106.1"/>
    </source>
</evidence>
<gene>
    <name evidence="2" type="ORF">QVD17_26228</name>
</gene>
<accession>A0AAD8NQL9</accession>
<comment type="caution">
    <text evidence="2">The sequence shown here is derived from an EMBL/GenBank/DDBJ whole genome shotgun (WGS) entry which is preliminary data.</text>
</comment>
<protein>
    <submittedName>
        <fullName evidence="2">Uncharacterized protein</fullName>
    </submittedName>
</protein>
<organism evidence="2 3">
    <name type="scientific">Tagetes erecta</name>
    <name type="common">African marigold</name>
    <dbReference type="NCBI Taxonomy" id="13708"/>
    <lineage>
        <taxon>Eukaryota</taxon>
        <taxon>Viridiplantae</taxon>
        <taxon>Streptophyta</taxon>
        <taxon>Embryophyta</taxon>
        <taxon>Tracheophyta</taxon>
        <taxon>Spermatophyta</taxon>
        <taxon>Magnoliopsida</taxon>
        <taxon>eudicotyledons</taxon>
        <taxon>Gunneridae</taxon>
        <taxon>Pentapetalae</taxon>
        <taxon>asterids</taxon>
        <taxon>campanulids</taxon>
        <taxon>Asterales</taxon>
        <taxon>Asteraceae</taxon>
        <taxon>Asteroideae</taxon>
        <taxon>Heliantheae alliance</taxon>
        <taxon>Tageteae</taxon>
        <taxon>Tagetes</taxon>
    </lineage>
</organism>
<feature type="compositionally biased region" description="Polar residues" evidence="1">
    <location>
        <begin position="99"/>
        <end position="109"/>
    </location>
</feature>
<dbReference type="PANTHER" id="PTHR33167:SF26">
    <property type="entry name" value="EXPRESSED PROTEIN"/>
    <property type="match status" value="1"/>
</dbReference>
<dbReference type="EMBL" id="JAUHHV010000007">
    <property type="protein sequence ID" value="KAK1417106.1"/>
    <property type="molecule type" value="Genomic_DNA"/>
</dbReference>
<reference evidence="2" key="1">
    <citation type="journal article" date="2023" name="bioRxiv">
        <title>Improved chromosome-level genome assembly for marigold (Tagetes erecta).</title>
        <authorList>
            <person name="Jiang F."/>
            <person name="Yuan L."/>
            <person name="Wang S."/>
            <person name="Wang H."/>
            <person name="Xu D."/>
            <person name="Wang A."/>
            <person name="Fan W."/>
        </authorList>
    </citation>
    <scope>NUCLEOTIDE SEQUENCE</scope>
    <source>
        <strain evidence="2">WSJ</strain>
        <tissue evidence="2">Leaf</tissue>
    </source>
</reference>